<accession>A0A3P3QMV2</accession>
<keyword evidence="2" id="KW-1185">Reference proteome</keyword>
<protein>
    <submittedName>
        <fullName evidence="1">Uncharacterized protein</fullName>
    </submittedName>
</protein>
<reference evidence="1 2" key="1">
    <citation type="submission" date="2018-11" db="EMBL/GenBank/DDBJ databases">
        <title>Draft genome analysis of Rheinheimera mesophila isolated from an industrial waste site.</title>
        <authorList>
            <person name="Yu Q."/>
            <person name="Qi Y."/>
            <person name="Zhang H."/>
            <person name="Lu Y."/>
            <person name="Pu J."/>
        </authorList>
    </citation>
    <scope>NUCLEOTIDE SEQUENCE [LARGE SCALE GENOMIC DNA]</scope>
    <source>
        <strain evidence="1 2">IITR13</strain>
    </source>
</reference>
<dbReference type="Proteomes" id="UP000276260">
    <property type="component" value="Unassembled WGS sequence"/>
</dbReference>
<evidence type="ECO:0000313" key="2">
    <source>
        <dbReference type="Proteomes" id="UP000276260"/>
    </source>
</evidence>
<dbReference type="OrthoDB" id="198812at2"/>
<sequence length="172" mass="19735">MHQQTGASSMTHDHLVTRAERFLKNMGCGVVFSDRFKAATHNGEQPDAIGWRDSVSLLIECKASRADFLADKKKRFRIDAEKGMGEWRFYMCPPGLIKPEELPFGWGLLYCHPKKVERVHGIPTNTQIWSGRPFEVANKRCELQLMYSALRRMEIRGHLKEIYDGIPVKESA</sequence>
<proteinExistence type="predicted"/>
<evidence type="ECO:0000313" key="1">
    <source>
        <dbReference type="EMBL" id="RRJ22546.1"/>
    </source>
</evidence>
<organism evidence="1 2">
    <name type="scientific">Rheinheimera mesophila</name>
    <dbReference type="NCBI Taxonomy" id="1547515"/>
    <lineage>
        <taxon>Bacteria</taxon>
        <taxon>Pseudomonadati</taxon>
        <taxon>Pseudomonadota</taxon>
        <taxon>Gammaproteobacteria</taxon>
        <taxon>Chromatiales</taxon>
        <taxon>Chromatiaceae</taxon>
        <taxon>Rheinheimera</taxon>
    </lineage>
</organism>
<comment type="caution">
    <text evidence="1">The sequence shown here is derived from an EMBL/GenBank/DDBJ whole genome shotgun (WGS) entry which is preliminary data.</text>
</comment>
<dbReference type="AlphaFoldDB" id="A0A3P3QMV2"/>
<dbReference type="EMBL" id="RRCF01000001">
    <property type="protein sequence ID" value="RRJ22546.1"/>
    <property type="molecule type" value="Genomic_DNA"/>
</dbReference>
<gene>
    <name evidence="1" type="ORF">EIK76_00220</name>
</gene>
<name>A0A3P3QMV2_9GAMM</name>